<dbReference type="GO" id="GO:0022857">
    <property type="term" value="F:transmembrane transporter activity"/>
    <property type="evidence" value="ECO:0007669"/>
    <property type="project" value="TreeGrafter"/>
</dbReference>
<dbReference type="InterPro" id="IPR003838">
    <property type="entry name" value="ABC3_permease_C"/>
</dbReference>
<feature type="transmembrane region" description="Helical" evidence="7">
    <location>
        <begin position="469"/>
        <end position="489"/>
    </location>
</feature>
<evidence type="ECO:0000256" key="5">
    <source>
        <dbReference type="ARBA" id="ARBA00023136"/>
    </source>
</evidence>
<dbReference type="Pfam" id="PF02687">
    <property type="entry name" value="FtsX"/>
    <property type="match status" value="2"/>
</dbReference>
<name>A0A367FSD3_9ACTN</name>
<comment type="subcellular location">
    <subcellularLocation>
        <location evidence="1">Cell membrane</location>
        <topology evidence="1">Multi-pass membrane protein</topology>
    </subcellularLocation>
</comment>
<organism evidence="9 10">
    <name type="scientific">Sphaerisporangium album</name>
    <dbReference type="NCBI Taxonomy" id="509200"/>
    <lineage>
        <taxon>Bacteria</taxon>
        <taxon>Bacillati</taxon>
        <taxon>Actinomycetota</taxon>
        <taxon>Actinomycetes</taxon>
        <taxon>Streptosporangiales</taxon>
        <taxon>Streptosporangiaceae</taxon>
        <taxon>Sphaerisporangium</taxon>
    </lineage>
</organism>
<evidence type="ECO:0000256" key="7">
    <source>
        <dbReference type="SAM" id="Phobius"/>
    </source>
</evidence>
<evidence type="ECO:0000256" key="1">
    <source>
        <dbReference type="ARBA" id="ARBA00004651"/>
    </source>
</evidence>
<evidence type="ECO:0000313" key="9">
    <source>
        <dbReference type="EMBL" id="RCG32597.1"/>
    </source>
</evidence>
<feature type="transmembrane region" description="Helical" evidence="7">
    <location>
        <begin position="526"/>
        <end position="546"/>
    </location>
</feature>
<keyword evidence="10" id="KW-1185">Reference proteome</keyword>
<feature type="transmembrane region" description="Helical" evidence="7">
    <location>
        <begin position="387"/>
        <end position="407"/>
    </location>
</feature>
<keyword evidence="4 7" id="KW-1133">Transmembrane helix</keyword>
<evidence type="ECO:0000256" key="3">
    <source>
        <dbReference type="ARBA" id="ARBA00022692"/>
    </source>
</evidence>
<feature type="transmembrane region" description="Helical" evidence="7">
    <location>
        <begin position="428"/>
        <end position="449"/>
    </location>
</feature>
<feature type="transmembrane region" description="Helical" evidence="7">
    <location>
        <begin position="1062"/>
        <end position="1086"/>
    </location>
</feature>
<dbReference type="Proteomes" id="UP000253094">
    <property type="component" value="Unassembled WGS sequence"/>
</dbReference>
<proteinExistence type="inferred from homology"/>
<keyword evidence="3 7" id="KW-0812">Transmembrane</keyword>
<dbReference type="GO" id="GO:0005886">
    <property type="term" value="C:plasma membrane"/>
    <property type="evidence" value="ECO:0007669"/>
    <property type="project" value="UniProtKB-SubCell"/>
</dbReference>
<evidence type="ECO:0000256" key="2">
    <source>
        <dbReference type="ARBA" id="ARBA00022475"/>
    </source>
</evidence>
<sequence>MLRRAFSEPLLLLAALGSILLATTTLVALTMYASSVADVGVRRAMETAPTSATATKITVPIQKDTFGGIEKAVLTRLDALGKSGGQVVPNTVTLSARSDSYALPGQERLGHPELTRFGTYKGLDGQAHLVTGRWPQAATTGTVEFTASQSVAQTMGLTPGRPFTMIGRLDHKPVQAVLTGIFQLDDPYADRWEGEELLRRGVERGDYTTYGPLMVPKETFLARFASTSVTVSWTSVPDLRDLRQERLRPFAASVAALGDDLKRDCPSCGTFSRLPDMLTQLDQAALVARSTMLVPVLQLLLLAAYALILTARLLADHRRMEVALLRSRGAGSLRLAMLTATEALLVAVPCALVAPFLAPPLLSLINALPWIQAAGVRIAPEPGLTTFAVSGSVALACAVLLALPALRGGRRTYVEEQSARGRGEKQGLLQRAGGDIGLLVVAALAIWQLQHYGAPVTATAGGDLGIDPLIVTGPALALLCGGMLGLRLVPRVSRIAERYTSRRPGLAPALGAWQVSRRPMRYSGPALLLTMAVAIGVVSMATASTWRASQLDQARHQAAADLRVSGPVESGELGPLGRGATYAALPGITAISPVYRGSATFSGGTGTLLATDASKLSQVLMLRPDLTTDPLNTLAERVAAGRPDVRAVPLPGTPAKLTMDATLSLGATTTLRPGDDFHLGMVVSDALGAQRQVTLAPLVPDGRPHQVAADLSALAGRAGELSHPLAIRGFVLRVPVAVQDGFTLAVAPPVTDSGATVAMPGGVQWGHGVRGSEGEDATTGEQVTTGGTLFTLTVPKPTTQDPAPDQKFVALLAAPEGVANHDLFQPVTAMDEPSPAQAASVFKPLPVVVTADIAAKEKLTAGRNGVLTLDGQPVTVGVAAIVQAMPGTAPGAPAVLADLPSLLARDLASAREPRTPGEWWMSARDGDPAAAVTELSHHPEWDQTVVDLDSLTRRFRDDPLASGLQGALILGFVAALIFAALGFLVNAAVAARERISEFAILRALGLSFRQIFGLLAVEQAFLIGLSLVGGTLLAVGVAALVVPHIVLTGQAAAVTPGVLLDIPWPATLAMLVALGAVLFGIVAGLARSLRRQGLGRALRIGEDR</sequence>
<reference evidence="9 10" key="1">
    <citation type="submission" date="2018-06" db="EMBL/GenBank/DDBJ databases">
        <title>Sphaerisporangium craniellae sp. nov., isolated from a marine sponge in the South China Sea.</title>
        <authorList>
            <person name="Li L."/>
        </authorList>
    </citation>
    <scope>NUCLEOTIDE SEQUENCE [LARGE SCALE GENOMIC DNA]</scope>
    <source>
        <strain evidence="9 10">CCTCC AA 208026</strain>
    </source>
</reference>
<feature type="transmembrane region" description="Helical" evidence="7">
    <location>
        <begin position="335"/>
        <end position="358"/>
    </location>
</feature>
<feature type="transmembrane region" description="Helical" evidence="7">
    <location>
        <begin position="292"/>
        <end position="314"/>
    </location>
</feature>
<gene>
    <name evidence="9" type="ORF">DQ384_03645</name>
</gene>
<keyword evidence="2" id="KW-1003">Cell membrane</keyword>
<dbReference type="PANTHER" id="PTHR30572:SF4">
    <property type="entry name" value="ABC TRANSPORTER PERMEASE YTRF"/>
    <property type="match status" value="1"/>
</dbReference>
<dbReference type="PANTHER" id="PTHR30572">
    <property type="entry name" value="MEMBRANE COMPONENT OF TRANSPORTER-RELATED"/>
    <property type="match status" value="1"/>
</dbReference>
<evidence type="ECO:0000259" key="8">
    <source>
        <dbReference type="Pfam" id="PF02687"/>
    </source>
</evidence>
<keyword evidence="5 7" id="KW-0472">Membrane</keyword>
<evidence type="ECO:0000256" key="6">
    <source>
        <dbReference type="ARBA" id="ARBA00038076"/>
    </source>
</evidence>
<feature type="transmembrane region" description="Helical" evidence="7">
    <location>
        <begin position="967"/>
        <end position="990"/>
    </location>
</feature>
<dbReference type="AlphaFoldDB" id="A0A367FSD3"/>
<dbReference type="EMBL" id="QOIL01000002">
    <property type="protein sequence ID" value="RCG32597.1"/>
    <property type="molecule type" value="Genomic_DNA"/>
</dbReference>
<feature type="transmembrane region" description="Helical" evidence="7">
    <location>
        <begin position="1011"/>
        <end position="1042"/>
    </location>
</feature>
<evidence type="ECO:0000256" key="4">
    <source>
        <dbReference type="ARBA" id="ARBA00022989"/>
    </source>
</evidence>
<comment type="caution">
    <text evidence="9">The sequence shown here is derived from an EMBL/GenBank/DDBJ whole genome shotgun (WGS) entry which is preliminary data.</text>
</comment>
<feature type="domain" description="ABC3 transporter permease C-terminal" evidence="8">
    <location>
        <begin position="972"/>
        <end position="1090"/>
    </location>
</feature>
<comment type="similarity">
    <text evidence="6">Belongs to the ABC-4 integral membrane protein family.</text>
</comment>
<feature type="domain" description="ABC3 transporter permease C-terminal" evidence="8">
    <location>
        <begin position="298"/>
        <end position="407"/>
    </location>
</feature>
<protein>
    <submittedName>
        <fullName evidence="9">ABC transporter permease</fullName>
    </submittedName>
</protein>
<accession>A0A367FSD3</accession>
<dbReference type="InterPro" id="IPR050250">
    <property type="entry name" value="Macrolide_Exporter_MacB"/>
</dbReference>
<evidence type="ECO:0000313" key="10">
    <source>
        <dbReference type="Proteomes" id="UP000253094"/>
    </source>
</evidence>